<comment type="subcellular location">
    <subcellularLocation>
        <location evidence="1">Cell inner membrane</location>
        <topology evidence="1">Multi-pass membrane protein</topology>
    </subcellularLocation>
    <subcellularLocation>
        <location evidence="8">Cell membrane</location>
        <topology evidence="8">Multi-pass membrane protein</topology>
    </subcellularLocation>
</comment>
<evidence type="ECO:0000256" key="1">
    <source>
        <dbReference type="ARBA" id="ARBA00004429"/>
    </source>
</evidence>
<feature type="transmembrane region" description="Helical" evidence="8">
    <location>
        <begin position="161"/>
        <end position="179"/>
    </location>
</feature>
<evidence type="ECO:0000256" key="5">
    <source>
        <dbReference type="ARBA" id="ARBA00022692"/>
    </source>
</evidence>
<dbReference type="PROSITE" id="PS50928">
    <property type="entry name" value="ABC_TM1"/>
    <property type="match status" value="1"/>
</dbReference>
<reference evidence="10 11" key="1">
    <citation type="submission" date="2019-08" db="EMBL/GenBank/DDBJ databases">
        <authorList>
            <person name="Peeters C."/>
        </authorList>
    </citation>
    <scope>NUCLEOTIDE SEQUENCE [LARGE SCALE GENOMIC DNA]</scope>
    <source>
        <strain evidence="10 11">LMG 31108</strain>
    </source>
</reference>
<evidence type="ECO:0000256" key="2">
    <source>
        <dbReference type="ARBA" id="ARBA00010072"/>
    </source>
</evidence>
<dbReference type="SUPFAM" id="SSF161098">
    <property type="entry name" value="MetI-like"/>
    <property type="match status" value="1"/>
</dbReference>
<evidence type="ECO:0000256" key="7">
    <source>
        <dbReference type="ARBA" id="ARBA00023136"/>
    </source>
</evidence>
<keyword evidence="11" id="KW-1185">Reference proteome</keyword>
<comment type="similarity">
    <text evidence="2">Belongs to the binding-protein-dependent transport system permease family. HisMQ subfamily.</text>
</comment>
<dbReference type="Gene3D" id="1.10.3720.10">
    <property type="entry name" value="MetI-like"/>
    <property type="match status" value="1"/>
</dbReference>
<dbReference type="RefSeq" id="WP_150669737.1">
    <property type="nucleotide sequence ID" value="NZ_CABPSB010000011.1"/>
</dbReference>
<sequence length="232" mass="25830">MLNALDFGAIFAAPYGQQLVRGLWITLRLTLNSWILAMLIGIALATLHETRIRPFERFVAAFVAYHRNVPILVQIFLWYFGMPQVLPVSVQTWVNAHNGEITYASIAIGLCMSAYVSEDIRSGLRAIPLGQHEASRALGMSFMQSMRLVVLPQAIRHAMPLLINHTVLLFKSTSLAMVIGAAEVTYTVRQIENETFRTFSAYAVATAFYLCVSVSLMLVGEHIAKRSNLSAR</sequence>
<dbReference type="CDD" id="cd06261">
    <property type="entry name" value="TM_PBP2"/>
    <property type="match status" value="1"/>
</dbReference>
<feature type="domain" description="ABC transmembrane type-1" evidence="9">
    <location>
        <begin position="23"/>
        <end position="220"/>
    </location>
</feature>
<dbReference type="InterPro" id="IPR035906">
    <property type="entry name" value="MetI-like_sf"/>
</dbReference>
<evidence type="ECO:0000256" key="6">
    <source>
        <dbReference type="ARBA" id="ARBA00022989"/>
    </source>
</evidence>
<proteinExistence type="inferred from homology"/>
<dbReference type="PANTHER" id="PTHR30614:SF47">
    <property type="entry name" value="ABC TRANSPORTER PERMEASE"/>
    <property type="match status" value="1"/>
</dbReference>
<feature type="transmembrane region" description="Helical" evidence="8">
    <location>
        <begin position="29"/>
        <end position="47"/>
    </location>
</feature>
<feature type="transmembrane region" description="Helical" evidence="8">
    <location>
        <begin position="59"/>
        <end position="81"/>
    </location>
</feature>
<keyword evidence="6 8" id="KW-1133">Transmembrane helix</keyword>
<dbReference type="GO" id="GO:0006865">
    <property type="term" value="P:amino acid transport"/>
    <property type="evidence" value="ECO:0007669"/>
    <property type="project" value="TreeGrafter"/>
</dbReference>
<evidence type="ECO:0000256" key="4">
    <source>
        <dbReference type="ARBA" id="ARBA00022475"/>
    </source>
</evidence>
<dbReference type="PANTHER" id="PTHR30614">
    <property type="entry name" value="MEMBRANE COMPONENT OF AMINO ACID ABC TRANSPORTER"/>
    <property type="match status" value="1"/>
</dbReference>
<dbReference type="InterPro" id="IPR010065">
    <property type="entry name" value="AA_ABC_transptr_permease_3TM"/>
</dbReference>
<name>A0A5E4W9L5_9BURK</name>
<dbReference type="Pfam" id="PF00528">
    <property type="entry name" value="BPD_transp_1"/>
    <property type="match status" value="1"/>
</dbReference>
<dbReference type="InterPro" id="IPR000515">
    <property type="entry name" value="MetI-like"/>
</dbReference>
<evidence type="ECO:0000259" key="9">
    <source>
        <dbReference type="PROSITE" id="PS50928"/>
    </source>
</evidence>
<evidence type="ECO:0000256" key="8">
    <source>
        <dbReference type="RuleBase" id="RU363032"/>
    </source>
</evidence>
<dbReference type="Proteomes" id="UP000406256">
    <property type="component" value="Unassembled WGS sequence"/>
</dbReference>
<keyword evidence="3 8" id="KW-0813">Transport</keyword>
<dbReference type="EMBL" id="CABPSB010000011">
    <property type="protein sequence ID" value="VVE21121.1"/>
    <property type="molecule type" value="Genomic_DNA"/>
</dbReference>
<dbReference type="NCBIfam" id="TIGR01726">
    <property type="entry name" value="HEQRo_perm_3TM"/>
    <property type="match status" value="1"/>
</dbReference>
<feature type="transmembrane region" description="Helical" evidence="8">
    <location>
        <begin position="199"/>
        <end position="219"/>
    </location>
</feature>
<protein>
    <submittedName>
        <fullName evidence="10">Amino acid ABC transporter permease</fullName>
    </submittedName>
</protein>
<dbReference type="GO" id="GO:0043190">
    <property type="term" value="C:ATP-binding cassette (ABC) transporter complex"/>
    <property type="evidence" value="ECO:0007669"/>
    <property type="project" value="InterPro"/>
</dbReference>
<feature type="transmembrane region" description="Helical" evidence="8">
    <location>
        <begin position="101"/>
        <end position="117"/>
    </location>
</feature>
<dbReference type="GO" id="GO:0022857">
    <property type="term" value="F:transmembrane transporter activity"/>
    <property type="evidence" value="ECO:0007669"/>
    <property type="project" value="InterPro"/>
</dbReference>
<dbReference type="OrthoDB" id="6534575at2"/>
<keyword evidence="7 8" id="KW-0472">Membrane</keyword>
<accession>A0A5E4W9L5</accession>
<evidence type="ECO:0000313" key="11">
    <source>
        <dbReference type="Proteomes" id="UP000406256"/>
    </source>
</evidence>
<gene>
    <name evidence="10" type="ORF">PAN31108_03133</name>
</gene>
<evidence type="ECO:0000313" key="10">
    <source>
        <dbReference type="EMBL" id="VVE21121.1"/>
    </source>
</evidence>
<organism evidence="10 11">
    <name type="scientific">Pandoraea anhela</name>
    <dbReference type="NCBI Taxonomy" id="2508295"/>
    <lineage>
        <taxon>Bacteria</taxon>
        <taxon>Pseudomonadati</taxon>
        <taxon>Pseudomonadota</taxon>
        <taxon>Betaproteobacteria</taxon>
        <taxon>Burkholderiales</taxon>
        <taxon>Burkholderiaceae</taxon>
        <taxon>Pandoraea</taxon>
    </lineage>
</organism>
<dbReference type="AlphaFoldDB" id="A0A5E4W9L5"/>
<keyword evidence="5 8" id="KW-0812">Transmembrane</keyword>
<dbReference type="InterPro" id="IPR043429">
    <property type="entry name" value="ArtM/GltK/GlnP/TcyL/YhdX-like"/>
</dbReference>
<keyword evidence="4" id="KW-1003">Cell membrane</keyword>
<evidence type="ECO:0000256" key="3">
    <source>
        <dbReference type="ARBA" id="ARBA00022448"/>
    </source>
</evidence>